<feature type="repeat" description="ANK" evidence="3">
    <location>
        <begin position="103"/>
        <end position="135"/>
    </location>
</feature>
<name>A0A512BH30_9BACT</name>
<evidence type="ECO:0000256" key="2">
    <source>
        <dbReference type="ARBA" id="ARBA00023043"/>
    </source>
</evidence>
<feature type="repeat" description="ANK" evidence="3">
    <location>
        <begin position="37"/>
        <end position="69"/>
    </location>
</feature>
<gene>
    <name evidence="4" type="ORF">SAE01_37740</name>
</gene>
<feature type="repeat" description="ANK" evidence="3">
    <location>
        <begin position="70"/>
        <end position="102"/>
    </location>
</feature>
<dbReference type="Proteomes" id="UP000321513">
    <property type="component" value="Unassembled WGS sequence"/>
</dbReference>
<dbReference type="PRINTS" id="PR01415">
    <property type="entry name" value="ANKYRIN"/>
</dbReference>
<dbReference type="SUPFAM" id="SSF48403">
    <property type="entry name" value="Ankyrin repeat"/>
    <property type="match status" value="1"/>
</dbReference>
<sequence>MSVDTTQIFDACRRNDLDLVERIYEENPEAIHAVDTKGFTPLILAVYNNSLDVVDFLLKKGAKTSGQDAAGNTALMGVCFKGYTELAQKLVDAGADVNERNSNGATALTFAATFGHLQIAEILLKKGADLTLQDSRGKTPLDHARLQENWPMYDLIEQFANQQQ</sequence>
<dbReference type="PANTHER" id="PTHR24171:SF9">
    <property type="entry name" value="ANKYRIN REPEAT DOMAIN-CONTAINING PROTEIN 39"/>
    <property type="match status" value="1"/>
</dbReference>
<organism evidence="4 5">
    <name type="scientific">Segetibacter aerophilus</name>
    <dbReference type="NCBI Taxonomy" id="670293"/>
    <lineage>
        <taxon>Bacteria</taxon>
        <taxon>Pseudomonadati</taxon>
        <taxon>Bacteroidota</taxon>
        <taxon>Chitinophagia</taxon>
        <taxon>Chitinophagales</taxon>
        <taxon>Chitinophagaceae</taxon>
        <taxon>Segetibacter</taxon>
    </lineage>
</organism>
<proteinExistence type="predicted"/>
<dbReference type="InterPro" id="IPR036770">
    <property type="entry name" value="Ankyrin_rpt-contain_sf"/>
</dbReference>
<dbReference type="Pfam" id="PF00023">
    <property type="entry name" value="Ank"/>
    <property type="match status" value="1"/>
</dbReference>
<dbReference type="InterPro" id="IPR002110">
    <property type="entry name" value="Ankyrin_rpt"/>
</dbReference>
<protein>
    <submittedName>
        <fullName evidence="4">Uncharacterized protein</fullName>
    </submittedName>
</protein>
<keyword evidence="1" id="KW-0677">Repeat</keyword>
<evidence type="ECO:0000256" key="1">
    <source>
        <dbReference type="ARBA" id="ARBA00022737"/>
    </source>
</evidence>
<dbReference type="PANTHER" id="PTHR24171">
    <property type="entry name" value="ANKYRIN REPEAT DOMAIN-CONTAINING PROTEIN 39-RELATED"/>
    <property type="match status" value="1"/>
</dbReference>
<keyword evidence="2 3" id="KW-0040">ANK repeat</keyword>
<keyword evidence="5" id="KW-1185">Reference proteome</keyword>
<dbReference type="Pfam" id="PF12796">
    <property type="entry name" value="Ank_2"/>
    <property type="match status" value="1"/>
</dbReference>
<dbReference type="Gene3D" id="1.25.40.20">
    <property type="entry name" value="Ankyrin repeat-containing domain"/>
    <property type="match status" value="1"/>
</dbReference>
<dbReference type="AlphaFoldDB" id="A0A512BH30"/>
<dbReference type="EMBL" id="BJYT01000018">
    <property type="protein sequence ID" value="GEO11278.1"/>
    <property type="molecule type" value="Genomic_DNA"/>
</dbReference>
<accession>A0A512BH30</accession>
<reference evidence="4 5" key="1">
    <citation type="submission" date="2019-07" db="EMBL/GenBank/DDBJ databases">
        <title>Whole genome shotgun sequence of Segetibacter aerophilus NBRC 106135.</title>
        <authorList>
            <person name="Hosoyama A."/>
            <person name="Uohara A."/>
            <person name="Ohji S."/>
            <person name="Ichikawa N."/>
        </authorList>
    </citation>
    <scope>NUCLEOTIDE SEQUENCE [LARGE SCALE GENOMIC DNA]</scope>
    <source>
        <strain evidence="4 5">NBRC 106135</strain>
    </source>
</reference>
<evidence type="ECO:0000313" key="4">
    <source>
        <dbReference type="EMBL" id="GEO11278.1"/>
    </source>
</evidence>
<dbReference type="SMART" id="SM00248">
    <property type="entry name" value="ANK"/>
    <property type="match status" value="4"/>
</dbReference>
<dbReference type="OrthoDB" id="5657095at2"/>
<evidence type="ECO:0000256" key="3">
    <source>
        <dbReference type="PROSITE-ProRule" id="PRU00023"/>
    </source>
</evidence>
<dbReference type="PROSITE" id="PS50088">
    <property type="entry name" value="ANK_REPEAT"/>
    <property type="match status" value="3"/>
</dbReference>
<evidence type="ECO:0000313" key="5">
    <source>
        <dbReference type="Proteomes" id="UP000321513"/>
    </source>
</evidence>
<comment type="caution">
    <text evidence="4">The sequence shown here is derived from an EMBL/GenBank/DDBJ whole genome shotgun (WGS) entry which is preliminary data.</text>
</comment>
<dbReference type="PROSITE" id="PS50297">
    <property type="entry name" value="ANK_REP_REGION"/>
    <property type="match status" value="3"/>
</dbReference>